<organism evidence="1 2">
    <name type="scientific">Angomonas deanei</name>
    <dbReference type="NCBI Taxonomy" id="59799"/>
    <lineage>
        <taxon>Eukaryota</taxon>
        <taxon>Discoba</taxon>
        <taxon>Euglenozoa</taxon>
        <taxon>Kinetoplastea</taxon>
        <taxon>Metakinetoplastina</taxon>
        <taxon>Trypanosomatida</taxon>
        <taxon>Trypanosomatidae</taxon>
        <taxon>Strigomonadinae</taxon>
        <taxon>Angomonas</taxon>
    </lineage>
</organism>
<dbReference type="Proteomes" id="UP000515908">
    <property type="component" value="Chromosome 04"/>
</dbReference>
<keyword evidence="2" id="KW-1185">Reference proteome</keyword>
<dbReference type="VEuPathDB" id="TriTrypDB:ADEAN_000259300"/>
<protein>
    <submittedName>
        <fullName evidence="1">Uncharacterized protein</fullName>
    </submittedName>
</protein>
<sequence length="97" mass="11205">MAFMERKLHEFVDTLAAKNVLKIEKEEELLPLKKLITDELEAYYEPLQEEAPTAATVLAAYREVMLEVLSVGKGEEETLELTPSEMRHRIIRGFEKL</sequence>
<name>A0A7G2C5V9_9TRYP</name>
<proteinExistence type="predicted"/>
<dbReference type="AlphaFoldDB" id="A0A7G2C5V9"/>
<accession>A0A7G2C5V9</accession>
<evidence type="ECO:0000313" key="2">
    <source>
        <dbReference type="Proteomes" id="UP000515908"/>
    </source>
</evidence>
<gene>
    <name evidence="1" type="ORF">ADEAN_000259300</name>
</gene>
<dbReference type="EMBL" id="LR877148">
    <property type="protein sequence ID" value="CAD2215140.1"/>
    <property type="molecule type" value="Genomic_DNA"/>
</dbReference>
<evidence type="ECO:0000313" key="1">
    <source>
        <dbReference type="EMBL" id="CAD2215140.1"/>
    </source>
</evidence>
<reference evidence="1 2" key="1">
    <citation type="submission" date="2020-08" db="EMBL/GenBank/DDBJ databases">
        <authorList>
            <person name="Newling K."/>
            <person name="Davey J."/>
            <person name="Forrester S."/>
        </authorList>
    </citation>
    <scope>NUCLEOTIDE SEQUENCE [LARGE SCALE GENOMIC DNA]</scope>
    <source>
        <strain evidence="2">Crithidia deanei Carvalho (ATCC PRA-265)</strain>
    </source>
</reference>